<dbReference type="InterPro" id="IPR001503">
    <property type="entry name" value="Glyco_trans_10"/>
</dbReference>
<keyword evidence="2" id="KW-0333">Golgi apparatus</keyword>
<dbReference type="GO" id="GO:0008417">
    <property type="term" value="F:fucosyltransferase activity"/>
    <property type="evidence" value="ECO:0007669"/>
    <property type="project" value="InterPro"/>
</dbReference>
<dbReference type="GO" id="GO:0032580">
    <property type="term" value="C:Golgi cisterna membrane"/>
    <property type="evidence" value="ECO:0007669"/>
    <property type="project" value="UniProtKB-SubCell"/>
</dbReference>
<protein>
    <recommendedName>
        <fullName evidence="4">Fucosyltransferase N-terminal domain-containing protein</fullName>
    </recommendedName>
</protein>
<evidence type="ECO:0000313" key="6">
    <source>
        <dbReference type="Proteomes" id="UP000801492"/>
    </source>
</evidence>
<keyword evidence="6" id="KW-1185">Reference proteome</keyword>
<comment type="caution">
    <text evidence="5">The sequence shown here is derived from an EMBL/GenBank/DDBJ whole genome shotgun (WGS) entry which is preliminary data.</text>
</comment>
<evidence type="ECO:0000256" key="1">
    <source>
        <dbReference type="ARBA" id="ARBA00004447"/>
    </source>
</evidence>
<proteinExistence type="predicted"/>
<comment type="subcellular location">
    <subcellularLocation>
        <location evidence="1">Golgi apparatus</location>
        <location evidence="1">Golgi stack membrane</location>
        <topology evidence="1">Single-pass type II membrane protein</topology>
    </subcellularLocation>
</comment>
<gene>
    <name evidence="5" type="ORF">ILUMI_18943</name>
</gene>
<evidence type="ECO:0000256" key="3">
    <source>
        <dbReference type="SAM" id="Phobius"/>
    </source>
</evidence>
<evidence type="ECO:0000256" key="2">
    <source>
        <dbReference type="ARBA" id="ARBA00023034"/>
    </source>
</evidence>
<keyword evidence="3" id="KW-1133">Transmembrane helix</keyword>
<evidence type="ECO:0000259" key="4">
    <source>
        <dbReference type="Pfam" id="PF17039"/>
    </source>
</evidence>
<dbReference type="PANTHER" id="PTHR48438">
    <property type="entry name" value="ALPHA-(1,3)-FUCOSYLTRANSFERASE C-RELATED"/>
    <property type="match status" value="1"/>
</dbReference>
<organism evidence="5 6">
    <name type="scientific">Ignelater luminosus</name>
    <name type="common">Cucubano</name>
    <name type="synonym">Pyrophorus luminosus</name>
    <dbReference type="NCBI Taxonomy" id="2038154"/>
    <lineage>
        <taxon>Eukaryota</taxon>
        <taxon>Metazoa</taxon>
        <taxon>Ecdysozoa</taxon>
        <taxon>Arthropoda</taxon>
        <taxon>Hexapoda</taxon>
        <taxon>Insecta</taxon>
        <taxon>Pterygota</taxon>
        <taxon>Neoptera</taxon>
        <taxon>Endopterygota</taxon>
        <taxon>Coleoptera</taxon>
        <taxon>Polyphaga</taxon>
        <taxon>Elateriformia</taxon>
        <taxon>Elateroidea</taxon>
        <taxon>Elateridae</taxon>
        <taxon>Agrypninae</taxon>
        <taxon>Pyrophorini</taxon>
        <taxon>Ignelater</taxon>
    </lineage>
</organism>
<dbReference type="PANTHER" id="PTHR48438:SF1">
    <property type="entry name" value="ALPHA-(1,3)-FUCOSYLTRANSFERASE C-RELATED"/>
    <property type="match status" value="1"/>
</dbReference>
<accession>A0A8K0CP40</accession>
<dbReference type="InterPro" id="IPR031481">
    <property type="entry name" value="Glyco_tran_10_N"/>
</dbReference>
<feature type="transmembrane region" description="Helical" evidence="3">
    <location>
        <begin position="10"/>
        <end position="28"/>
    </location>
</feature>
<dbReference type="Proteomes" id="UP000801492">
    <property type="component" value="Unassembled WGS sequence"/>
</dbReference>
<dbReference type="EMBL" id="VTPC01084520">
    <property type="protein sequence ID" value="KAF2887230.1"/>
    <property type="molecule type" value="Genomic_DNA"/>
</dbReference>
<dbReference type="SUPFAM" id="SSF53756">
    <property type="entry name" value="UDP-Glycosyltransferase/glycogen phosphorylase"/>
    <property type="match status" value="1"/>
</dbReference>
<sequence length="196" mass="23102">MFFRLSLRRILLYVFLCGGAVFFMFSTLQQCSLPNKLKKRPWYFSEGTEFPRAFKGLPNLFPGQTEGDRVIEQLMYVPEDYKGSDSPQKVILAYDGLNTWKQKTGSEAFHGCPVSRCSLTEDEERTRNADAILYKDHFIHSTVSRPPKQVWIMYLLECPYHTQSVQYPNVFNWTATYRRDSDLVAPYEKWTYYNRQ</sequence>
<keyword evidence="3" id="KW-0812">Transmembrane</keyword>
<reference evidence="5" key="1">
    <citation type="submission" date="2019-08" db="EMBL/GenBank/DDBJ databases">
        <title>The genome of the North American firefly Photinus pyralis.</title>
        <authorList>
            <consortium name="Photinus pyralis genome working group"/>
            <person name="Fallon T.R."/>
            <person name="Sander Lower S.E."/>
            <person name="Weng J.-K."/>
        </authorList>
    </citation>
    <scope>NUCLEOTIDE SEQUENCE</scope>
    <source>
        <strain evidence="5">TRF0915ILg1</strain>
        <tissue evidence="5">Whole body</tissue>
    </source>
</reference>
<feature type="non-terminal residue" evidence="5">
    <location>
        <position position="196"/>
    </location>
</feature>
<dbReference type="Pfam" id="PF17039">
    <property type="entry name" value="Glyco_tran_10_N"/>
    <property type="match status" value="1"/>
</dbReference>
<feature type="domain" description="Fucosyltransferase N-terminal" evidence="4">
    <location>
        <begin position="88"/>
        <end position="187"/>
    </location>
</feature>
<evidence type="ECO:0000313" key="5">
    <source>
        <dbReference type="EMBL" id="KAF2887230.1"/>
    </source>
</evidence>
<dbReference type="OrthoDB" id="427096at2759"/>
<dbReference type="AlphaFoldDB" id="A0A8K0CP40"/>
<keyword evidence="3" id="KW-0472">Membrane</keyword>
<name>A0A8K0CP40_IGNLU</name>